<keyword evidence="2" id="KW-1185">Reference proteome</keyword>
<dbReference type="EMBL" id="QGML01000169">
    <property type="protein sequence ID" value="TVY93206.1"/>
    <property type="molecule type" value="Genomic_DNA"/>
</dbReference>
<reference evidence="1 2" key="1">
    <citation type="submission" date="2018-05" db="EMBL/GenBank/DDBJ databases">
        <title>Genome sequencing and assembly of the regulated plant pathogen Lachnellula willkommii and related sister species for the development of diagnostic species identification markers.</title>
        <authorList>
            <person name="Giroux E."/>
            <person name="Bilodeau G."/>
        </authorList>
    </citation>
    <scope>NUCLEOTIDE SEQUENCE [LARGE SCALE GENOMIC DNA]</scope>
    <source>
        <strain evidence="1 2">CBS 172.35</strain>
    </source>
</reference>
<dbReference type="InterPro" id="IPR029032">
    <property type="entry name" value="AhpD-like"/>
</dbReference>
<dbReference type="AlphaFoldDB" id="A0A559MJS2"/>
<proteinExistence type="predicted"/>
<dbReference type="SUPFAM" id="SSF69118">
    <property type="entry name" value="AhpD-like"/>
    <property type="match status" value="1"/>
</dbReference>
<evidence type="ECO:0000313" key="1">
    <source>
        <dbReference type="EMBL" id="TVY93206.1"/>
    </source>
</evidence>
<evidence type="ECO:0008006" key="3">
    <source>
        <dbReference type="Google" id="ProtNLM"/>
    </source>
</evidence>
<sequence length="272" mass="29967">MSQDQPSIKGDFNTAYIAANVSQDAAPYDSALFTGCKDQLESADPEYLSPFSHALLGVMFCAQRRGDLVGPWFREVVTKDKATDPKKLFTIIREAIAVVYPFVGLPNCVPACFGLVGVLREMGIDVDEDRRRPDVQQGDFLAKGLETRQKIYRGVGNPEVHWMLKRYFPDMTYATDTFIFGYLATGSLDIFELKQTELIIAAAILAMGATRQSRSHCKASMQLGNSEVVVSALVDTARKIGDWNGQRLSDDIVVSSLAEELKNNLAKAEAGK</sequence>
<evidence type="ECO:0000313" key="2">
    <source>
        <dbReference type="Proteomes" id="UP000315522"/>
    </source>
</evidence>
<gene>
    <name evidence="1" type="ORF">LAWI1_G000280</name>
</gene>
<dbReference type="Proteomes" id="UP000315522">
    <property type="component" value="Unassembled WGS sequence"/>
</dbReference>
<organism evidence="1 2">
    <name type="scientific">Lachnellula willkommii</name>
    <dbReference type="NCBI Taxonomy" id="215461"/>
    <lineage>
        <taxon>Eukaryota</taxon>
        <taxon>Fungi</taxon>
        <taxon>Dikarya</taxon>
        <taxon>Ascomycota</taxon>
        <taxon>Pezizomycotina</taxon>
        <taxon>Leotiomycetes</taxon>
        <taxon>Helotiales</taxon>
        <taxon>Lachnaceae</taxon>
        <taxon>Lachnellula</taxon>
    </lineage>
</organism>
<comment type="caution">
    <text evidence="1">The sequence shown here is derived from an EMBL/GenBank/DDBJ whole genome shotgun (WGS) entry which is preliminary data.</text>
</comment>
<dbReference type="Gene3D" id="1.20.1290.10">
    <property type="entry name" value="AhpD-like"/>
    <property type="match status" value="1"/>
</dbReference>
<protein>
    <recommendedName>
        <fullName evidence="3">Carboxymuconolactone decarboxylase-like domain-containing protein</fullName>
    </recommendedName>
</protein>
<name>A0A559MJS2_9HELO</name>
<accession>A0A559MJS2</accession>